<feature type="region of interest" description="Disordered" evidence="1">
    <location>
        <begin position="1"/>
        <end position="33"/>
    </location>
</feature>
<feature type="compositionally biased region" description="Polar residues" evidence="1">
    <location>
        <begin position="9"/>
        <end position="18"/>
    </location>
</feature>
<feature type="transmembrane region" description="Helical" evidence="2">
    <location>
        <begin position="404"/>
        <end position="423"/>
    </location>
</feature>
<dbReference type="AlphaFoldDB" id="A0A7I4YKN6"/>
<dbReference type="PANTHER" id="PTHR21530">
    <property type="entry name" value="PHEROMONE SHUTDOWN PROTEIN"/>
    <property type="match status" value="1"/>
</dbReference>
<evidence type="ECO:0000256" key="2">
    <source>
        <dbReference type="SAM" id="Phobius"/>
    </source>
</evidence>
<dbReference type="InterPro" id="IPR046345">
    <property type="entry name" value="TraB_PrgY-like"/>
</dbReference>
<keyword evidence="2" id="KW-0472">Membrane</keyword>
<keyword evidence="2" id="KW-0812">Transmembrane</keyword>
<dbReference type="WBParaSite" id="HCON_00114420-00001">
    <property type="protein sequence ID" value="HCON_00114420-00001"/>
    <property type="gene ID" value="HCON_00114420"/>
</dbReference>
<keyword evidence="3" id="KW-1185">Reference proteome</keyword>
<evidence type="ECO:0000313" key="4">
    <source>
        <dbReference type="WBParaSite" id="HCON_00114420-00001"/>
    </source>
</evidence>
<dbReference type="OrthoDB" id="48306at2759"/>
<dbReference type="Proteomes" id="UP000025227">
    <property type="component" value="Unplaced"/>
</dbReference>
<dbReference type="PANTHER" id="PTHR21530:SF7">
    <property type="entry name" value="TRAB DOMAIN-CONTAINING PROTEIN"/>
    <property type="match status" value="1"/>
</dbReference>
<accession>A0A7I4YKN6</accession>
<protein>
    <submittedName>
        <fullName evidence="4">TraB domain-containing protein</fullName>
    </submittedName>
</protein>
<dbReference type="InterPro" id="IPR002816">
    <property type="entry name" value="TraB/PrgY/GumN_fam"/>
</dbReference>
<dbReference type="OMA" id="AYMTHAL"/>
<dbReference type="Pfam" id="PF01963">
    <property type="entry name" value="TraB_PrgY_gumN"/>
    <property type="match status" value="1"/>
</dbReference>
<sequence>MSHRGGGDTSSNTSNEPQSDPPNPAKENEMTGEDLFRIKSAVTSSTGASEIADQSVISLADSASNFDEHVGEEFDEVETAETGSIDLQSRIFNGWMFDRKRPSNVQLPPDTVTVLKYPKNLPIPPCPDGINESSWEEAFEEASVYLIGTAHFSKESQDDVVKTIAITQPDLVMVELCPSRISILSMDEQTLLKEASDLNTQKILTTIKQSGIVQGILHVLLLSMSAHITRELSMAPGGEFRAAHKAVMQTQLCRLVLGDRPIHVTLQRALGSLNFWQKIKFFWHVALSHSASITPEEVEKCKQRDLLEQLLAEMAGDFPKLTKIFVDERDAYMTHALHSLLQKNTIEKRLSWERTDVEWQPLRVVAVVGIGHTPGIVAHWDNPVDIAPLLHIPPPSTSTKVIKFAIRAAFWGAVGFMLYRGGVRIARRFR</sequence>
<name>A0A7I4YKN6_HAECO</name>
<dbReference type="CDD" id="cd14726">
    <property type="entry name" value="TraB_PrgY-like"/>
    <property type="match status" value="1"/>
</dbReference>
<evidence type="ECO:0000313" key="3">
    <source>
        <dbReference type="Proteomes" id="UP000025227"/>
    </source>
</evidence>
<proteinExistence type="predicted"/>
<keyword evidence="2" id="KW-1133">Transmembrane helix</keyword>
<organism evidence="3 4">
    <name type="scientific">Haemonchus contortus</name>
    <name type="common">Barber pole worm</name>
    <dbReference type="NCBI Taxonomy" id="6289"/>
    <lineage>
        <taxon>Eukaryota</taxon>
        <taxon>Metazoa</taxon>
        <taxon>Ecdysozoa</taxon>
        <taxon>Nematoda</taxon>
        <taxon>Chromadorea</taxon>
        <taxon>Rhabditida</taxon>
        <taxon>Rhabditina</taxon>
        <taxon>Rhabditomorpha</taxon>
        <taxon>Strongyloidea</taxon>
        <taxon>Trichostrongylidae</taxon>
        <taxon>Haemonchus</taxon>
    </lineage>
</organism>
<evidence type="ECO:0000256" key="1">
    <source>
        <dbReference type="SAM" id="MobiDB-lite"/>
    </source>
</evidence>
<reference evidence="4" key="1">
    <citation type="submission" date="2020-12" db="UniProtKB">
        <authorList>
            <consortium name="WormBaseParasite"/>
        </authorList>
    </citation>
    <scope>IDENTIFICATION</scope>
    <source>
        <strain evidence="4">MHco3</strain>
    </source>
</reference>